<reference evidence="1 2" key="1">
    <citation type="submission" date="2023-07" db="EMBL/GenBank/DDBJ databases">
        <title>Sequencing the genomes of 1000 actinobacteria strains.</title>
        <authorList>
            <person name="Klenk H.-P."/>
        </authorList>
    </citation>
    <scope>NUCLEOTIDE SEQUENCE [LARGE SCALE GENOMIC DNA]</scope>
    <source>
        <strain evidence="1 2">DSM 14785</strain>
    </source>
</reference>
<keyword evidence="2" id="KW-1185">Reference proteome</keyword>
<sequence>MDQQSFARIVERAQKDPEYLRALVFAPETLVPDVKDHLTRRQLGAALSKSPAEVIARTIGIDQYCGNTCTSSCDNTCGGSCGFTTNLTDEVAARVTYFARDLEQIAECGNTCTSSCDNTCGGSCGFTTNLTDFGSIAARGGQAFR</sequence>
<proteinExistence type="predicted"/>
<dbReference type="EMBL" id="JAUSVM010000001">
    <property type="protein sequence ID" value="MDQ0426829.1"/>
    <property type="molecule type" value="Genomic_DNA"/>
</dbReference>
<gene>
    <name evidence="1" type="ORF">JO380_003210</name>
</gene>
<name>A0ABU0GN77_9CELL</name>
<dbReference type="Proteomes" id="UP001240250">
    <property type="component" value="Unassembled WGS sequence"/>
</dbReference>
<evidence type="ECO:0000313" key="2">
    <source>
        <dbReference type="Proteomes" id="UP001240250"/>
    </source>
</evidence>
<comment type="caution">
    <text evidence="1">The sequence shown here is derived from an EMBL/GenBank/DDBJ whole genome shotgun (WGS) entry which is preliminary data.</text>
</comment>
<protein>
    <recommendedName>
        <fullName evidence="3">4Fe-4S ferredoxin-type domain-containing protein</fullName>
    </recommendedName>
</protein>
<evidence type="ECO:0008006" key="3">
    <source>
        <dbReference type="Google" id="ProtNLM"/>
    </source>
</evidence>
<organism evidence="1 2">
    <name type="scientific">Cellulomonas iranensis</name>
    <dbReference type="NCBI Taxonomy" id="76862"/>
    <lineage>
        <taxon>Bacteria</taxon>
        <taxon>Bacillati</taxon>
        <taxon>Actinomycetota</taxon>
        <taxon>Actinomycetes</taxon>
        <taxon>Micrococcales</taxon>
        <taxon>Cellulomonadaceae</taxon>
        <taxon>Cellulomonas</taxon>
    </lineage>
</organism>
<evidence type="ECO:0000313" key="1">
    <source>
        <dbReference type="EMBL" id="MDQ0426829.1"/>
    </source>
</evidence>
<dbReference type="RefSeq" id="WP_070320126.1">
    <property type="nucleotide sequence ID" value="NZ_CP084585.1"/>
</dbReference>
<accession>A0ABU0GN77</accession>